<dbReference type="GO" id="GO:0005506">
    <property type="term" value="F:iron ion binding"/>
    <property type="evidence" value="ECO:0007669"/>
    <property type="project" value="InterPro"/>
</dbReference>
<keyword evidence="4 7" id="KW-0560">Oxidoreductase</keyword>
<evidence type="ECO:0000256" key="7">
    <source>
        <dbReference type="RuleBase" id="RU000461"/>
    </source>
</evidence>
<protein>
    <recommendedName>
        <fullName evidence="11">Cytochrome P450</fullName>
    </recommendedName>
</protein>
<dbReference type="PROSITE" id="PS00086">
    <property type="entry name" value="CYTOCHROME_P450"/>
    <property type="match status" value="1"/>
</dbReference>
<dbReference type="Proteomes" id="UP000708208">
    <property type="component" value="Unassembled WGS sequence"/>
</dbReference>
<dbReference type="InterPro" id="IPR050705">
    <property type="entry name" value="Cytochrome_P450_3A"/>
</dbReference>
<evidence type="ECO:0000256" key="5">
    <source>
        <dbReference type="ARBA" id="ARBA00023004"/>
    </source>
</evidence>
<evidence type="ECO:0008006" key="11">
    <source>
        <dbReference type="Google" id="ProtNLM"/>
    </source>
</evidence>
<evidence type="ECO:0000256" key="4">
    <source>
        <dbReference type="ARBA" id="ARBA00023002"/>
    </source>
</evidence>
<evidence type="ECO:0000256" key="6">
    <source>
        <dbReference type="ARBA" id="ARBA00043906"/>
    </source>
</evidence>
<dbReference type="EMBL" id="CAJVCH010036734">
    <property type="protein sequence ID" value="CAG7716207.1"/>
    <property type="molecule type" value="Genomic_DNA"/>
</dbReference>
<keyword evidence="8" id="KW-0812">Transmembrane</keyword>
<keyword evidence="2 7" id="KW-0349">Heme</keyword>
<dbReference type="AlphaFoldDB" id="A0A8J2NRX2"/>
<keyword evidence="7" id="KW-0503">Monooxygenase</keyword>
<dbReference type="GO" id="GO:0016705">
    <property type="term" value="F:oxidoreductase activity, acting on paired donors, with incorporation or reduction of molecular oxygen"/>
    <property type="evidence" value="ECO:0007669"/>
    <property type="project" value="InterPro"/>
</dbReference>
<feature type="transmembrane region" description="Helical" evidence="8">
    <location>
        <begin position="291"/>
        <end position="318"/>
    </location>
</feature>
<dbReference type="PANTHER" id="PTHR24302:SF15">
    <property type="entry name" value="FATTY-ACID PEROXYGENASE"/>
    <property type="match status" value="1"/>
</dbReference>
<comment type="caution">
    <text evidence="9">The sequence shown here is derived from an EMBL/GenBank/DDBJ whole genome shotgun (WGS) entry which is preliminary data.</text>
</comment>
<dbReference type="GO" id="GO:0020037">
    <property type="term" value="F:heme binding"/>
    <property type="evidence" value="ECO:0007669"/>
    <property type="project" value="InterPro"/>
</dbReference>
<comment type="function">
    <text evidence="6">Cytochromes P450 are a group of heme-thiolate monooxygenases. They oxidize a variety of structurally unrelated compounds, including steroids, fatty acids, and xenobiotics.</text>
</comment>
<sequence length="465" mass="53824">MILEILIALILTIVLGVILYGRWNYGILESMGVPVVKPSLFLGSIPDLHKKVIHEQDIEFFKKYGPIYGVYEGREPFLYICDADLVKQVQVAEFDHFRDRRRIDLGDAYFNEMMDFLEYEKWKVIRHQLMPALSPAKYKRQKQSLDECLDRFVANLSKLCGSTKRANIDLRKEAITFNVDFTAIHLYGTNVSNPEDENNFLRKGASEIMGEAEEFNFLYPLSMSFPILTKLAPSLKSDSIDKWKELITFLMTERKKSKDPPVGDFLDSLIMLLNKVDTPEFKSLKITDVTVYAQAIVIFLGGYDTFATAIVFLAYFLAKAPKIQLKLLQEVDAYFTKHETVEYETTSELPFMSACIMETLRLIPAFRISERINPDNFDDPEEFKPERFLPENMGNMKPYASAIFGNGPRNCAGQRFAVDFLKIVAARLFKDFRFEISPDTEIKFKTGRMFMVQYHPIYFDLIKRH</sequence>
<dbReference type="OrthoDB" id="2789670at2759"/>
<evidence type="ECO:0000313" key="9">
    <source>
        <dbReference type="EMBL" id="CAG7716207.1"/>
    </source>
</evidence>
<feature type="transmembrane region" description="Helical" evidence="8">
    <location>
        <begin position="5"/>
        <end position="23"/>
    </location>
</feature>
<dbReference type="GO" id="GO:0008395">
    <property type="term" value="F:steroid hydroxylase activity"/>
    <property type="evidence" value="ECO:0007669"/>
    <property type="project" value="TreeGrafter"/>
</dbReference>
<keyword evidence="10" id="KW-1185">Reference proteome</keyword>
<keyword evidence="5 7" id="KW-0408">Iron</keyword>
<dbReference type="InterPro" id="IPR001128">
    <property type="entry name" value="Cyt_P450"/>
</dbReference>
<evidence type="ECO:0000256" key="1">
    <source>
        <dbReference type="ARBA" id="ARBA00010617"/>
    </source>
</evidence>
<dbReference type="InterPro" id="IPR017972">
    <property type="entry name" value="Cyt_P450_CS"/>
</dbReference>
<gene>
    <name evidence="9" type="ORF">AFUS01_LOCUS5731</name>
</gene>
<dbReference type="Pfam" id="PF00067">
    <property type="entry name" value="p450"/>
    <property type="match status" value="2"/>
</dbReference>
<evidence type="ECO:0000256" key="3">
    <source>
        <dbReference type="ARBA" id="ARBA00022723"/>
    </source>
</evidence>
<proteinExistence type="inferred from homology"/>
<keyword evidence="8" id="KW-1133">Transmembrane helix</keyword>
<comment type="similarity">
    <text evidence="1 7">Belongs to the cytochrome P450 family.</text>
</comment>
<keyword evidence="8" id="KW-0472">Membrane</keyword>
<keyword evidence="3 7" id="KW-0479">Metal-binding</keyword>
<evidence type="ECO:0000256" key="8">
    <source>
        <dbReference type="SAM" id="Phobius"/>
    </source>
</evidence>
<evidence type="ECO:0000313" key="10">
    <source>
        <dbReference type="Proteomes" id="UP000708208"/>
    </source>
</evidence>
<evidence type="ECO:0000256" key="2">
    <source>
        <dbReference type="ARBA" id="ARBA00022617"/>
    </source>
</evidence>
<dbReference type="PANTHER" id="PTHR24302">
    <property type="entry name" value="CYTOCHROME P450 FAMILY 3"/>
    <property type="match status" value="1"/>
</dbReference>
<organism evidence="9 10">
    <name type="scientific">Allacma fusca</name>
    <dbReference type="NCBI Taxonomy" id="39272"/>
    <lineage>
        <taxon>Eukaryota</taxon>
        <taxon>Metazoa</taxon>
        <taxon>Ecdysozoa</taxon>
        <taxon>Arthropoda</taxon>
        <taxon>Hexapoda</taxon>
        <taxon>Collembola</taxon>
        <taxon>Symphypleona</taxon>
        <taxon>Sminthuridae</taxon>
        <taxon>Allacma</taxon>
    </lineage>
</organism>
<accession>A0A8J2NRX2</accession>
<reference evidence="9" key="1">
    <citation type="submission" date="2021-06" db="EMBL/GenBank/DDBJ databases">
        <authorList>
            <person name="Hodson N. C."/>
            <person name="Mongue J. A."/>
            <person name="Jaron S. K."/>
        </authorList>
    </citation>
    <scope>NUCLEOTIDE SEQUENCE</scope>
</reference>
<name>A0A8J2NRX2_9HEXA</name>